<keyword evidence="3" id="KW-1185">Reference proteome</keyword>
<gene>
    <name evidence="2" type="ORF">Ctob_005029</name>
</gene>
<dbReference type="EMBL" id="JWZX01003293">
    <property type="protein sequence ID" value="KOO22274.1"/>
    <property type="molecule type" value="Genomic_DNA"/>
</dbReference>
<evidence type="ECO:0000313" key="2">
    <source>
        <dbReference type="EMBL" id="KOO22274.1"/>
    </source>
</evidence>
<comment type="caution">
    <text evidence="2">The sequence shown here is derived from an EMBL/GenBank/DDBJ whole genome shotgun (WGS) entry which is preliminary data.</text>
</comment>
<dbReference type="AlphaFoldDB" id="A0A0M0J6N6"/>
<organism evidence="2 3">
    <name type="scientific">Chrysochromulina tobinii</name>
    <dbReference type="NCBI Taxonomy" id="1460289"/>
    <lineage>
        <taxon>Eukaryota</taxon>
        <taxon>Haptista</taxon>
        <taxon>Haptophyta</taxon>
        <taxon>Prymnesiophyceae</taxon>
        <taxon>Prymnesiales</taxon>
        <taxon>Chrysochromulinaceae</taxon>
        <taxon>Chrysochromulina</taxon>
    </lineage>
</organism>
<accession>A0A0M0J6N6</accession>
<sequence>MQAKVRVAAPPPDGAYLRSDSGTAATSGRFLGSGKARVDPSKVPAVANLPVASDADIAIFADPSAEISLHREMGHMNVCARPTDSLSESLQGQQRHWVEHAAGAPPPPCAPVVGRTPDPIAHTVNLKEEQLFARKRAGALKPQSTFAFG</sequence>
<name>A0A0M0J6N6_9EUKA</name>
<dbReference type="Proteomes" id="UP000037460">
    <property type="component" value="Unassembled WGS sequence"/>
</dbReference>
<protein>
    <submittedName>
        <fullName evidence="2">Uncharacterized protein</fullName>
    </submittedName>
</protein>
<evidence type="ECO:0000313" key="3">
    <source>
        <dbReference type="Proteomes" id="UP000037460"/>
    </source>
</evidence>
<feature type="region of interest" description="Disordered" evidence="1">
    <location>
        <begin position="1"/>
        <end position="24"/>
    </location>
</feature>
<reference evidence="3" key="1">
    <citation type="journal article" date="2015" name="PLoS Genet.">
        <title>Genome Sequence and Transcriptome Analyses of Chrysochromulina tobin: Metabolic Tools for Enhanced Algal Fitness in the Prominent Order Prymnesiales (Haptophyceae).</title>
        <authorList>
            <person name="Hovde B.T."/>
            <person name="Deodato C.R."/>
            <person name="Hunsperger H.M."/>
            <person name="Ryken S.A."/>
            <person name="Yost W."/>
            <person name="Jha R.K."/>
            <person name="Patterson J."/>
            <person name="Monnat R.J. Jr."/>
            <person name="Barlow S.B."/>
            <person name="Starkenburg S.R."/>
            <person name="Cattolico R.A."/>
        </authorList>
    </citation>
    <scope>NUCLEOTIDE SEQUENCE</scope>
    <source>
        <strain evidence="3">CCMP291</strain>
    </source>
</reference>
<evidence type="ECO:0000256" key="1">
    <source>
        <dbReference type="SAM" id="MobiDB-lite"/>
    </source>
</evidence>
<proteinExistence type="predicted"/>